<evidence type="ECO:0000313" key="1">
    <source>
        <dbReference type="EMBL" id="MCD1655027.1"/>
    </source>
</evidence>
<gene>
    <name evidence="1" type="ORF">K7J14_09990</name>
</gene>
<sequence length="77" mass="9040">MQYSATRLRQNLYAILDSVLENGQSIEIERKGHILRIVPEERRSIWDRLEERKIVKGDPEDLVSMDWTDTWSGVAEP</sequence>
<dbReference type="Gene3D" id="3.40.1620.10">
    <property type="entry name" value="YefM-like domain"/>
    <property type="match status" value="1"/>
</dbReference>
<keyword evidence="2" id="KW-1185">Reference proteome</keyword>
<accession>A0AAE3EID7</accession>
<dbReference type="Proteomes" id="UP001198163">
    <property type="component" value="Unassembled WGS sequence"/>
</dbReference>
<name>A0AAE3EID7_9SPIR</name>
<reference evidence="1" key="1">
    <citation type="submission" date="2021-08" db="EMBL/GenBank/DDBJ databases">
        <title>Comparative analyses of Brucepasteria parasyntrophica and Teretinema zuelzerae.</title>
        <authorList>
            <person name="Song Y."/>
            <person name="Brune A."/>
        </authorList>
    </citation>
    <scope>NUCLEOTIDE SEQUENCE</scope>
    <source>
        <strain evidence="1">DSM 1903</strain>
    </source>
</reference>
<dbReference type="AlphaFoldDB" id="A0AAE3EID7"/>
<dbReference type="EMBL" id="JAINWA010000003">
    <property type="protein sequence ID" value="MCD1655027.1"/>
    <property type="molecule type" value="Genomic_DNA"/>
</dbReference>
<proteinExistence type="predicted"/>
<comment type="caution">
    <text evidence="1">The sequence shown here is derived from an EMBL/GenBank/DDBJ whole genome shotgun (WGS) entry which is preliminary data.</text>
</comment>
<evidence type="ECO:0000313" key="2">
    <source>
        <dbReference type="Proteomes" id="UP001198163"/>
    </source>
</evidence>
<protein>
    <submittedName>
        <fullName evidence="1">Type II toxin-antitoxin system Phd/YefM family antitoxin</fullName>
    </submittedName>
</protein>
<organism evidence="1 2">
    <name type="scientific">Teretinema zuelzerae</name>
    <dbReference type="NCBI Taxonomy" id="156"/>
    <lineage>
        <taxon>Bacteria</taxon>
        <taxon>Pseudomonadati</taxon>
        <taxon>Spirochaetota</taxon>
        <taxon>Spirochaetia</taxon>
        <taxon>Spirochaetales</taxon>
        <taxon>Treponemataceae</taxon>
        <taxon>Teretinema</taxon>
    </lineage>
</organism>
<dbReference type="RefSeq" id="WP_230755761.1">
    <property type="nucleotide sequence ID" value="NZ_JAINWA010000003.1"/>
</dbReference>